<keyword evidence="7" id="KW-0472">Membrane</keyword>
<evidence type="ECO:0000313" key="14">
    <source>
        <dbReference type="Proteomes" id="UP000041254"/>
    </source>
</evidence>
<proteinExistence type="inferred from homology"/>
<dbReference type="GO" id="GO:0000139">
    <property type="term" value="C:Golgi membrane"/>
    <property type="evidence" value="ECO:0007669"/>
    <property type="project" value="TreeGrafter"/>
</dbReference>
<evidence type="ECO:0000256" key="11">
    <source>
        <dbReference type="PIRSR" id="PIRSR605027-4"/>
    </source>
</evidence>
<keyword evidence="6" id="KW-1133">Transmembrane helix</keyword>
<feature type="active site" description="Proton donor/acceptor" evidence="9">
    <location>
        <position position="293"/>
    </location>
</feature>
<evidence type="ECO:0000256" key="3">
    <source>
        <dbReference type="ARBA" id="ARBA00022679"/>
    </source>
</evidence>
<keyword evidence="5" id="KW-0735">Signal-anchor</keyword>
<evidence type="ECO:0000256" key="12">
    <source>
        <dbReference type="PIRSR" id="PIRSR605027-6"/>
    </source>
</evidence>
<keyword evidence="4" id="KW-0812">Transmembrane</keyword>
<dbReference type="EMBL" id="CDMY01000682">
    <property type="protein sequence ID" value="CEM29825.1"/>
    <property type="molecule type" value="Genomic_DNA"/>
</dbReference>
<evidence type="ECO:0000256" key="7">
    <source>
        <dbReference type="ARBA" id="ARBA00023136"/>
    </source>
</evidence>
<gene>
    <name evidence="13" type="ORF">Vbra_17942</name>
</gene>
<protein>
    <recommendedName>
        <fullName evidence="15">Galactosylgalactosylxylosylprotein 3-beta-glucuronosyltransferase</fullName>
    </recommendedName>
</protein>
<keyword evidence="10" id="KW-0479">Metal-binding</keyword>
<evidence type="ECO:0000256" key="5">
    <source>
        <dbReference type="ARBA" id="ARBA00022968"/>
    </source>
</evidence>
<evidence type="ECO:0000256" key="6">
    <source>
        <dbReference type="ARBA" id="ARBA00022989"/>
    </source>
</evidence>
<dbReference type="PANTHER" id="PTHR10896:SF65">
    <property type="entry name" value="GALACTOSYLGALACTOSYLXYLOSYLPROTEIN 3-BETA-GLUCURONOSYLTRANSFERASE 3"/>
    <property type="match status" value="1"/>
</dbReference>
<organism evidence="13 14">
    <name type="scientific">Vitrella brassicaformis (strain CCMP3155)</name>
    <dbReference type="NCBI Taxonomy" id="1169540"/>
    <lineage>
        <taxon>Eukaryota</taxon>
        <taxon>Sar</taxon>
        <taxon>Alveolata</taxon>
        <taxon>Colpodellida</taxon>
        <taxon>Vitrellaceae</taxon>
        <taxon>Vitrella</taxon>
    </lineage>
</organism>
<dbReference type="OMA" id="NAGLEWI"/>
<dbReference type="InParanoid" id="A0A0G4GJ30"/>
<dbReference type="GO" id="GO:0005975">
    <property type="term" value="P:carbohydrate metabolic process"/>
    <property type="evidence" value="ECO:0007669"/>
    <property type="project" value="TreeGrafter"/>
</dbReference>
<keyword evidence="8 12" id="KW-0325">Glycoprotein</keyword>
<evidence type="ECO:0000256" key="10">
    <source>
        <dbReference type="PIRSR" id="PIRSR605027-3"/>
    </source>
</evidence>
<dbReference type="Proteomes" id="UP000041254">
    <property type="component" value="Unassembled WGS sequence"/>
</dbReference>
<feature type="site" description="Interaction with galactose moiety of substrate glycoprotein" evidence="11">
    <location>
        <position position="233"/>
    </location>
</feature>
<comment type="similarity">
    <text evidence="2">Belongs to the glycosyltransferase 43 family.</text>
</comment>
<keyword evidence="3" id="KW-0808">Transferase</keyword>
<evidence type="ECO:0000256" key="1">
    <source>
        <dbReference type="ARBA" id="ARBA00004606"/>
    </source>
</evidence>
<dbReference type="SUPFAM" id="SSF53448">
    <property type="entry name" value="Nucleotide-diphospho-sugar transferases"/>
    <property type="match status" value="1"/>
</dbReference>
<dbReference type="VEuPathDB" id="CryptoDB:Vbra_17942"/>
<dbReference type="STRING" id="1169540.A0A0G4GJ30"/>
<reference evidence="13 14" key="1">
    <citation type="submission" date="2014-11" db="EMBL/GenBank/DDBJ databases">
        <authorList>
            <person name="Zhu J."/>
            <person name="Qi W."/>
            <person name="Song R."/>
        </authorList>
    </citation>
    <scope>NUCLEOTIDE SEQUENCE [LARGE SCALE GENOMIC DNA]</scope>
</reference>
<evidence type="ECO:0000256" key="4">
    <source>
        <dbReference type="ARBA" id="ARBA00022692"/>
    </source>
</evidence>
<name>A0A0G4GJ30_VITBC</name>
<dbReference type="Pfam" id="PF03360">
    <property type="entry name" value="Glyco_transf_43"/>
    <property type="match status" value="1"/>
</dbReference>
<evidence type="ECO:0000313" key="13">
    <source>
        <dbReference type="EMBL" id="CEM29825.1"/>
    </source>
</evidence>
<dbReference type="OrthoDB" id="675023at2759"/>
<dbReference type="PANTHER" id="PTHR10896">
    <property type="entry name" value="GALACTOSYLGALACTOSYLXYLOSYLPROTEIN 3-BETA-GLUCURONOSYLTRANSFERASE BETA-1,3-GLUCURONYLTRANSFERASE"/>
    <property type="match status" value="1"/>
</dbReference>
<dbReference type="Gene3D" id="3.90.550.10">
    <property type="entry name" value="Spore Coat Polysaccharide Biosynthesis Protein SpsA, Chain A"/>
    <property type="match status" value="1"/>
</dbReference>
<evidence type="ECO:0000256" key="8">
    <source>
        <dbReference type="ARBA" id="ARBA00023180"/>
    </source>
</evidence>
<feature type="glycosylation site" description="N-linked (GlcNAc...) asparagine" evidence="12">
    <location>
        <position position="313"/>
    </location>
</feature>
<comment type="cofactor">
    <cofactor evidence="10">
        <name>Mn(2+)</name>
        <dbReference type="ChEBI" id="CHEBI:29035"/>
    </cofactor>
</comment>
<keyword evidence="10" id="KW-0464">Manganese</keyword>
<dbReference type="GO" id="GO:0050650">
    <property type="term" value="P:chondroitin sulfate proteoglycan biosynthetic process"/>
    <property type="evidence" value="ECO:0007669"/>
    <property type="project" value="TreeGrafter"/>
</dbReference>
<sequence length="339" mass="38281">MLAVAALLMAGLLALLAPFSMVVLVLRSHQQPLTGGLAGLTIPVPKTFESDSHEEFLALPRSAARPSLHPVYSSSPSLSPTPYWHPHVRWVFVITPSKQRYTQRVDLVRLMNTLSHIDNLHWILVEDNVKQSPKVDRWLNESRVQHYTHLFAPSRAKKRMKVRGSQQRNRAILHLKNMIANEEDEALKKAYQEGVVYFADDDNAYSLALFDELRRVKSIGVWPVAFTAGRYVERCILNETTGHIASYQAWNSTGRAFPIDMGGFGIHTRLFLPENASADPPLFDMRSKHGQLESDFLGQFGIPLADLEPLADNCTKVNVWHVKTKIDKIDKDIDLAIDV</sequence>
<evidence type="ECO:0008006" key="15">
    <source>
        <dbReference type="Google" id="ProtNLM"/>
    </source>
</evidence>
<dbReference type="GO" id="GO:0015018">
    <property type="term" value="F:galactosylgalactosylxylosylprotein 3-beta-glucuronosyltransferase activity"/>
    <property type="evidence" value="ECO:0007669"/>
    <property type="project" value="InterPro"/>
</dbReference>
<dbReference type="GO" id="GO:0046872">
    <property type="term" value="F:metal ion binding"/>
    <property type="evidence" value="ECO:0007669"/>
    <property type="project" value="UniProtKB-KW"/>
</dbReference>
<dbReference type="AlphaFoldDB" id="A0A0G4GJ30"/>
<comment type="subcellular location">
    <subcellularLocation>
        <location evidence="1">Membrane</location>
        <topology evidence="1">Single-pass type II membrane protein</topology>
    </subcellularLocation>
</comment>
<dbReference type="PhylomeDB" id="A0A0G4GJ30"/>
<feature type="binding site" evidence="10">
    <location>
        <position position="202"/>
    </location>
    <ligand>
        <name>Mn(2+)</name>
        <dbReference type="ChEBI" id="CHEBI:29035"/>
    </ligand>
</feature>
<keyword evidence="14" id="KW-1185">Reference proteome</keyword>
<accession>A0A0G4GJ30</accession>
<evidence type="ECO:0000256" key="2">
    <source>
        <dbReference type="ARBA" id="ARBA00007706"/>
    </source>
</evidence>
<dbReference type="InterPro" id="IPR005027">
    <property type="entry name" value="Glyco_trans_43"/>
</dbReference>
<dbReference type="InterPro" id="IPR029044">
    <property type="entry name" value="Nucleotide-diphossugar_trans"/>
</dbReference>
<evidence type="ECO:0000256" key="9">
    <source>
        <dbReference type="PIRSR" id="PIRSR605027-1"/>
    </source>
</evidence>